<dbReference type="PANTHER" id="PTHR11346:SF147">
    <property type="entry name" value="GALECTIN"/>
    <property type="match status" value="1"/>
</dbReference>
<evidence type="ECO:0000313" key="5">
    <source>
        <dbReference type="Proteomes" id="UP001642483"/>
    </source>
</evidence>
<keyword evidence="1" id="KW-0430">Lectin</keyword>
<keyword evidence="5" id="KW-1185">Reference proteome</keyword>
<dbReference type="PANTHER" id="PTHR11346">
    <property type="entry name" value="GALECTIN"/>
    <property type="match status" value="1"/>
</dbReference>
<dbReference type="InterPro" id="IPR001079">
    <property type="entry name" value="Galectin_CRD"/>
</dbReference>
<proteinExistence type="predicted"/>
<dbReference type="InterPro" id="IPR044156">
    <property type="entry name" value="Galectin-like"/>
</dbReference>
<dbReference type="PROSITE" id="PS51304">
    <property type="entry name" value="GALECTIN"/>
    <property type="match status" value="2"/>
</dbReference>
<dbReference type="CDD" id="cd00070">
    <property type="entry name" value="GLECT"/>
    <property type="match status" value="2"/>
</dbReference>
<dbReference type="SMART" id="SM00908">
    <property type="entry name" value="Gal-bind_lectin"/>
    <property type="match status" value="2"/>
</dbReference>
<dbReference type="Proteomes" id="UP001642483">
    <property type="component" value="Unassembled WGS sequence"/>
</dbReference>
<name>A0ABP0GBR5_CLALP</name>
<evidence type="ECO:0000313" key="4">
    <source>
        <dbReference type="EMBL" id="CAK8688752.1"/>
    </source>
</evidence>
<feature type="domain" description="Galectin" evidence="3">
    <location>
        <begin position="431"/>
        <end position="564"/>
    </location>
</feature>
<gene>
    <name evidence="4" type="ORF">CVLEPA_LOCUS20732</name>
</gene>
<organism evidence="4 5">
    <name type="scientific">Clavelina lepadiformis</name>
    <name type="common">Light-bulb sea squirt</name>
    <name type="synonym">Ascidia lepadiformis</name>
    <dbReference type="NCBI Taxonomy" id="159417"/>
    <lineage>
        <taxon>Eukaryota</taxon>
        <taxon>Metazoa</taxon>
        <taxon>Chordata</taxon>
        <taxon>Tunicata</taxon>
        <taxon>Ascidiacea</taxon>
        <taxon>Aplousobranchia</taxon>
        <taxon>Clavelinidae</taxon>
        <taxon>Clavelina</taxon>
    </lineage>
</organism>
<dbReference type="SUPFAM" id="SSF49899">
    <property type="entry name" value="Concanavalin A-like lectins/glucanases"/>
    <property type="match status" value="2"/>
</dbReference>
<dbReference type="SMART" id="SM00276">
    <property type="entry name" value="GLECT"/>
    <property type="match status" value="2"/>
</dbReference>
<dbReference type="Gene3D" id="2.60.120.200">
    <property type="match status" value="2"/>
</dbReference>
<dbReference type="InterPro" id="IPR013320">
    <property type="entry name" value="ConA-like_dom_sf"/>
</dbReference>
<keyword evidence="2" id="KW-0472">Membrane</keyword>
<keyword evidence="2" id="KW-1133">Transmembrane helix</keyword>
<feature type="transmembrane region" description="Helical" evidence="2">
    <location>
        <begin position="337"/>
        <end position="360"/>
    </location>
</feature>
<evidence type="ECO:0000256" key="2">
    <source>
        <dbReference type="SAM" id="Phobius"/>
    </source>
</evidence>
<dbReference type="EMBL" id="CAWYQH010000108">
    <property type="protein sequence ID" value="CAK8688752.1"/>
    <property type="molecule type" value="Genomic_DNA"/>
</dbReference>
<keyword evidence="2" id="KW-0812">Transmembrane</keyword>
<protein>
    <recommendedName>
        <fullName evidence="3">Galectin domain-containing protein</fullName>
    </recommendedName>
</protein>
<evidence type="ECO:0000259" key="3">
    <source>
        <dbReference type="PROSITE" id="PS51304"/>
    </source>
</evidence>
<evidence type="ECO:0000256" key="1">
    <source>
        <dbReference type="ARBA" id="ARBA00022734"/>
    </source>
</evidence>
<reference evidence="4 5" key="1">
    <citation type="submission" date="2024-02" db="EMBL/GenBank/DDBJ databases">
        <authorList>
            <person name="Daric V."/>
            <person name="Darras S."/>
        </authorList>
    </citation>
    <scope>NUCLEOTIDE SEQUENCE [LARGE SCALE GENOMIC DNA]</scope>
</reference>
<dbReference type="Pfam" id="PF00337">
    <property type="entry name" value="Gal-bind_lectin"/>
    <property type="match status" value="2"/>
</dbReference>
<accession>A0ABP0GBR5</accession>
<sequence length="564" mass="65124">MDNMRGGKYQKFETEFQTDEINQTPNASKWTNVAIGRNKWKIVAILLSIFAIAVTVLAIVAFVKLQQSQKSDAEAEPKAPISSINEKYKSKEPRPNCTELFKVTKVNDFYVLSSSCECKGDNCSFAAPFGNIISTSQFIIPFESMENHSVTIKATPVSSKPWPAINFKSDSSNVIYFHISVRIDRQVVLRNVKFNDTWNASKRELQLLGDRYPFTVGREFKARMVISVDTEAFHVYVDNQHIFDFNHRHRPISDIKFLTVDDKFDLKEVKGSEKFTFRKQRYSIHRKSDCISFSTLFEMVNSETRYNKFDGGFEEDERNLSATISRRIKVECGTNKWKLIAVLVSIFATIVTILAIVAFAKLQQAQDDKMIQQSQIMSLKGSCEVEEPQVNCSELFKVKKLYDFYVLSSTCKCEADNCTFAPPFGNVISTSQFLVPYESMENHTVTIKATPTTNSPWPTVDFKPDSSETIYFHMSFRIERQHIVRNAYYDGSWNAKEEITLNTNYYPFSIGQEFKMKISADREAFHVYVDDKHIFDFNHRYRPISNIKFLDIDDKFDLKEITFN</sequence>
<feature type="domain" description="Galectin" evidence="3">
    <location>
        <begin position="136"/>
        <end position="272"/>
    </location>
</feature>
<comment type="caution">
    <text evidence="4">The sequence shown here is derived from an EMBL/GenBank/DDBJ whole genome shotgun (WGS) entry which is preliminary data.</text>
</comment>
<feature type="transmembrane region" description="Helical" evidence="2">
    <location>
        <begin position="42"/>
        <end position="63"/>
    </location>
</feature>